<name>A3LVY6_PICST</name>
<feature type="region of interest" description="Disordered" evidence="3">
    <location>
        <begin position="824"/>
        <end position="850"/>
    </location>
</feature>
<feature type="region of interest" description="Disordered" evidence="3">
    <location>
        <begin position="127"/>
        <end position="160"/>
    </location>
</feature>
<dbReference type="PANTHER" id="PTHR23113:SF363">
    <property type="entry name" value="PROTEIN SON OF SEVENLESS"/>
    <property type="match status" value="1"/>
</dbReference>
<dbReference type="CDD" id="cd00155">
    <property type="entry name" value="RasGEF"/>
    <property type="match status" value="1"/>
</dbReference>
<feature type="region of interest" description="Disordered" evidence="3">
    <location>
        <begin position="483"/>
        <end position="528"/>
    </location>
</feature>
<dbReference type="HOGENOM" id="CLU_004883_0_0_1"/>
<dbReference type="InterPro" id="IPR008937">
    <property type="entry name" value="Ras-like_GEF"/>
</dbReference>
<feature type="compositionally biased region" description="Polar residues" evidence="3">
    <location>
        <begin position="899"/>
        <end position="909"/>
    </location>
</feature>
<dbReference type="SUPFAM" id="SSF48366">
    <property type="entry name" value="Ras GEF"/>
    <property type="match status" value="1"/>
</dbReference>
<keyword evidence="1 2" id="KW-0344">Guanine-nucleotide releasing factor</keyword>
<evidence type="ECO:0000256" key="1">
    <source>
        <dbReference type="ARBA" id="ARBA00022658"/>
    </source>
</evidence>
<feature type="region of interest" description="Disordered" evidence="3">
    <location>
        <begin position="768"/>
        <end position="791"/>
    </location>
</feature>
<feature type="domain" description="Ras-GEF" evidence="4">
    <location>
        <begin position="966"/>
        <end position="1225"/>
    </location>
</feature>
<dbReference type="InterPro" id="IPR036964">
    <property type="entry name" value="RASGEF_cat_dom_sf"/>
</dbReference>
<protein>
    <submittedName>
        <fullName evidence="5">GDP/GTP exchange factor</fullName>
    </submittedName>
</protein>
<dbReference type="GO" id="GO:0005886">
    <property type="term" value="C:plasma membrane"/>
    <property type="evidence" value="ECO:0007669"/>
    <property type="project" value="TreeGrafter"/>
</dbReference>
<organism evidence="5 6">
    <name type="scientific">Scheffersomyces stipitis (strain ATCC 58785 / CBS 6054 / NBRC 10063 / NRRL Y-11545)</name>
    <name type="common">Yeast</name>
    <name type="synonym">Pichia stipitis</name>
    <dbReference type="NCBI Taxonomy" id="322104"/>
    <lineage>
        <taxon>Eukaryota</taxon>
        <taxon>Fungi</taxon>
        <taxon>Dikarya</taxon>
        <taxon>Ascomycota</taxon>
        <taxon>Saccharomycotina</taxon>
        <taxon>Pichiomycetes</taxon>
        <taxon>Debaryomycetaceae</taxon>
        <taxon>Scheffersomyces</taxon>
    </lineage>
</organism>
<dbReference type="KEGG" id="pic:PICST_84262"/>
<evidence type="ECO:0000256" key="3">
    <source>
        <dbReference type="SAM" id="MobiDB-lite"/>
    </source>
</evidence>
<dbReference type="Proteomes" id="UP000002258">
    <property type="component" value="Chromosome 5"/>
</dbReference>
<dbReference type="eggNOG" id="KOG3417">
    <property type="taxonomic scope" value="Eukaryota"/>
</dbReference>
<evidence type="ECO:0000256" key="2">
    <source>
        <dbReference type="PROSITE-ProRule" id="PRU00168"/>
    </source>
</evidence>
<feature type="compositionally biased region" description="Polar residues" evidence="3">
    <location>
        <begin position="483"/>
        <end position="513"/>
    </location>
</feature>
<dbReference type="AlphaFoldDB" id="A3LVY6"/>
<dbReference type="RefSeq" id="XP_001385229.2">
    <property type="nucleotide sequence ID" value="XM_001385192.1"/>
</dbReference>
<dbReference type="PROSITE" id="PS00720">
    <property type="entry name" value="RASGEF"/>
    <property type="match status" value="1"/>
</dbReference>
<feature type="region of interest" description="Disordered" evidence="3">
    <location>
        <begin position="886"/>
        <end position="909"/>
    </location>
</feature>
<accession>A3LVY6</accession>
<dbReference type="InParanoid" id="A3LVY6"/>
<evidence type="ECO:0000313" key="5">
    <source>
        <dbReference type="EMBL" id="ABN67200.2"/>
    </source>
</evidence>
<dbReference type="OrthoDB" id="10254377at2759"/>
<dbReference type="STRING" id="322104.A3LVY6"/>
<proteinExistence type="predicted"/>
<sequence length="1235" mass="139137">MFFEKKIFTDLKIHWLNLINEFWQIGVEIDSLVENGTIFTYNLPLAADIPNIKKLSKSNTETSIHTNPSYRRSAMLSLYDSNAHHKMLIFDGSHNANNEENPQFSINNLLLSHQSSRMSINTKIRELQEHHQQQHKRARKNLKQSGRHNHMNIKDSSLALKKYSKNENNPEAEPEDPEQDVTIGNTTVFQPNITSNNFQSPPQNTGFSTNGNIKLPFSKVGSVLPPTPVKKMDCVLKSDQEAPATPILAPPKRPSFQRPPTFRDGPVELGRRNSIKRLVDGWRKTLGHPRSIRNSATTCYTNTENKNEELHRLINNAISVASDDEEEEEEAGRVDILTARIIDELEYLIRYYVGNDVGNDVGHDTILEDDAQQSDFQLKGTDDEFVDVEPNMEEGNDECDTKSIDIMGSPAKKPRISIASPNAAMVGEIDGVLDDEDASDMDINDLSELNIVKIDNLINTEDDMENNQNDDKKPNTLNLLEASASQESSFQRPTSINWNDEGNLDLENSNVNEASGDIDDDEEEEEDEQGAVLVESTGVLLNGAQYNVGEDIHSFSPFNHANNSNDTSISTPSNITQYDAEIADLGIALSPQSMKQTTQYPQIKRISFSENTSFQARRTSTMSRSSGSILRRDSVKSYLSYDSAFSVSNGSHGSDQIFDHDTGLRKKTGYNDLRVLAGSNGDSLTAEDRKSLELAANVKTTSMNSYVSRSSSTRKSIRFSTLYALTELPFNASDEKVYQSSRKASLVQRSTMSEEMEDSSIFSVTMKSNKNSVRTNGGEGRSSNAGSDHSVAIPGISNNVLKELAAIPDESYQSRDPVEFALNKLEGRRSESTSIKNRNSAKSEEPTNAEEIHELKQSNNTEEILHAINNANTEDAIEFTDYDMTQEPPLTPIKKKSNPAKNPITSTPNNDSIIYLNQSAMNTRSSSPVFQTPKIILDNYSLHNVYLSVENVMDNETHISFVLSNDSTSLANHFTMIEKDMLQEVDWKELIELKWNKELNPVNSWLEIIVNDKYYNANKGVNLVIARFNLMVNWIISEIILTKNQKERISIISRFIHIAQKCYTLQNFSTLMQVILALTSEKVQQLRYTWKNLAPGDILMLKNLEELSSPLKNFLNIRLCINHMKPSKGCIPFVGLYLSDLVFNAERPTFIKRAPSFPDLDDTASTINSRNESEKLVNFSKFRTSVHIVKSLSQCIEWSSNYEMEIDPDLLSRCLYIKSLDEEEMNYCLENIDDY</sequence>
<dbReference type="GeneID" id="4839538"/>
<feature type="compositionally biased region" description="Polar residues" evidence="3">
    <location>
        <begin position="768"/>
        <end position="787"/>
    </location>
</feature>
<feature type="compositionally biased region" description="Acidic residues" evidence="3">
    <location>
        <begin position="516"/>
        <end position="528"/>
    </location>
</feature>
<reference evidence="5 6" key="1">
    <citation type="journal article" date="2007" name="Nat. Biotechnol.">
        <title>Genome sequence of the lignocellulose-bioconverting and xylose-fermenting yeast Pichia stipitis.</title>
        <authorList>
            <person name="Jeffries T.W."/>
            <person name="Grigoriev I.V."/>
            <person name="Grimwood J."/>
            <person name="Laplaza J.M."/>
            <person name="Aerts A."/>
            <person name="Salamov A."/>
            <person name="Schmutz J."/>
            <person name="Lindquist E."/>
            <person name="Dehal P."/>
            <person name="Shapiro H."/>
            <person name="Jin Y.S."/>
            <person name="Passoth V."/>
            <person name="Richardson P.M."/>
        </authorList>
    </citation>
    <scope>NUCLEOTIDE SEQUENCE [LARGE SCALE GENOMIC DNA]</scope>
    <source>
        <strain evidence="6">ATCC 58785 / CBS 6054 / NBRC 10063 / NRRL Y-11545</strain>
    </source>
</reference>
<dbReference type="GO" id="GO:0007265">
    <property type="term" value="P:Ras protein signal transduction"/>
    <property type="evidence" value="ECO:0007669"/>
    <property type="project" value="TreeGrafter"/>
</dbReference>
<evidence type="ECO:0000259" key="4">
    <source>
        <dbReference type="PROSITE" id="PS50009"/>
    </source>
</evidence>
<dbReference type="Gene3D" id="1.10.840.10">
    <property type="entry name" value="Ras guanine-nucleotide exchange factors catalytic domain"/>
    <property type="match status" value="1"/>
</dbReference>
<dbReference type="FunCoup" id="A3LVY6">
    <property type="interactions" value="219"/>
</dbReference>
<dbReference type="EMBL" id="CP000499">
    <property type="protein sequence ID" value="ABN67200.2"/>
    <property type="molecule type" value="Genomic_DNA"/>
</dbReference>
<feature type="region of interest" description="Disordered" evidence="3">
    <location>
        <begin position="244"/>
        <end position="268"/>
    </location>
</feature>
<gene>
    <name evidence="5" type="primary">LTE1</name>
    <name evidence="5" type="ORF">PICST_84262</name>
</gene>
<dbReference type="InterPro" id="IPR019804">
    <property type="entry name" value="Ras_G-nucl-exch_fac_CS"/>
</dbReference>
<dbReference type="InterPro" id="IPR023578">
    <property type="entry name" value="Ras_GEF_dom_sf"/>
</dbReference>
<dbReference type="PANTHER" id="PTHR23113">
    <property type="entry name" value="GUANINE NUCLEOTIDE EXCHANGE FACTOR"/>
    <property type="match status" value="1"/>
</dbReference>
<dbReference type="GO" id="GO:0005085">
    <property type="term" value="F:guanyl-nucleotide exchange factor activity"/>
    <property type="evidence" value="ECO:0007669"/>
    <property type="project" value="UniProtKB-KW"/>
</dbReference>
<feature type="compositionally biased region" description="Basic and acidic residues" evidence="3">
    <location>
        <begin position="841"/>
        <end position="850"/>
    </location>
</feature>
<feature type="compositionally biased region" description="Basic residues" evidence="3">
    <location>
        <begin position="133"/>
        <end position="151"/>
    </location>
</feature>
<dbReference type="PROSITE" id="PS50009">
    <property type="entry name" value="RASGEF_CAT"/>
    <property type="match status" value="1"/>
</dbReference>
<keyword evidence="6" id="KW-1185">Reference proteome</keyword>
<dbReference type="Pfam" id="PF00617">
    <property type="entry name" value="RasGEF"/>
    <property type="match status" value="1"/>
</dbReference>
<dbReference type="OMA" id="PFILMYD"/>
<dbReference type="InterPro" id="IPR001895">
    <property type="entry name" value="RASGEF_cat_dom"/>
</dbReference>
<evidence type="ECO:0000313" key="6">
    <source>
        <dbReference type="Proteomes" id="UP000002258"/>
    </source>
</evidence>
<feature type="region of interest" description="Disordered" evidence="3">
    <location>
        <begin position="189"/>
        <end position="211"/>
    </location>
</feature>
<dbReference type="SMART" id="SM00147">
    <property type="entry name" value="RasGEF"/>
    <property type="match status" value="1"/>
</dbReference>